<dbReference type="CDD" id="cd01641">
    <property type="entry name" value="Bacterial_IMPase_like_1"/>
    <property type="match status" value="1"/>
</dbReference>
<dbReference type="InterPro" id="IPR000760">
    <property type="entry name" value="Inositol_monophosphatase-like"/>
</dbReference>
<dbReference type="OrthoDB" id="9785695at2"/>
<dbReference type="GO" id="GO:0046872">
    <property type="term" value="F:metal ion binding"/>
    <property type="evidence" value="ECO:0007669"/>
    <property type="project" value="UniProtKB-KW"/>
</dbReference>
<gene>
    <name evidence="7" type="ORF">EUV02_06265</name>
</gene>
<comment type="caution">
    <text evidence="7">The sequence shown here is derived from an EMBL/GenBank/DDBJ whole genome shotgun (WGS) entry which is preliminary data.</text>
</comment>
<feature type="binding site" evidence="6">
    <location>
        <position position="206"/>
    </location>
    <ligand>
        <name>Mg(2+)</name>
        <dbReference type="ChEBI" id="CHEBI:18420"/>
        <label>1</label>
        <note>catalytic</note>
    </ligand>
</feature>
<dbReference type="SUPFAM" id="SSF56655">
    <property type="entry name" value="Carbohydrate phosphatase"/>
    <property type="match status" value="1"/>
</dbReference>
<evidence type="ECO:0000256" key="3">
    <source>
        <dbReference type="ARBA" id="ARBA00022723"/>
    </source>
</evidence>
<dbReference type="GO" id="GO:0000105">
    <property type="term" value="P:L-histidine biosynthetic process"/>
    <property type="evidence" value="ECO:0007669"/>
    <property type="project" value="TreeGrafter"/>
</dbReference>
<dbReference type="Pfam" id="PF00459">
    <property type="entry name" value="Inositol_P"/>
    <property type="match status" value="1"/>
</dbReference>
<dbReference type="PRINTS" id="PR00377">
    <property type="entry name" value="IMPHPHTASES"/>
</dbReference>
<evidence type="ECO:0000313" key="7">
    <source>
        <dbReference type="EMBL" id="TFU02823.1"/>
    </source>
</evidence>
<dbReference type="AlphaFoldDB" id="A0A4Y9ELY2"/>
<dbReference type="PANTHER" id="PTHR43200:SF6">
    <property type="entry name" value="3'(2'),5'-BISPHOSPHATE NUCLEOTIDASE"/>
    <property type="match status" value="1"/>
</dbReference>
<comment type="cofactor">
    <cofactor evidence="1 6">
        <name>Mg(2+)</name>
        <dbReference type="ChEBI" id="CHEBI:18420"/>
    </cofactor>
</comment>
<reference evidence="7 8" key="1">
    <citation type="submission" date="2019-02" db="EMBL/GenBank/DDBJ databases">
        <title>Polymorphobacter sp. isolated from the lake at the Tibet of China.</title>
        <authorList>
            <person name="Li A."/>
        </authorList>
    </citation>
    <scope>NUCLEOTIDE SEQUENCE [LARGE SCALE GENOMIC DNA]</scope>
    <source>
        <strain evidence="7 8">DJ1R-1</strain>
    </source>
</reference>
<keyword evidence="8" id="KW-1185">Reference proteome</keyword>
<proteinExistence type="inferred from homology"/>
<evidence type="ECO:0000256" key="5">
    <source>
        <dbReference type="ARBA" id="ARBA00022842"/>
    </source>
</evidence>
<comment type="similarity">
    <text evidence="2">Belongs to the inositol monophosphatase superfamily.</text>
</comment>
<dbReference type="RefSeq" id="WP_135245417.1">
    <property type="nucleotide sequence ID" value="NZ_SIHO01000002.1"/>
</dbReference>
<keyword evidence="5 6" id="KW-0460">Magnesium</keyword>
<feature type="binding site" evidence="6">
    <location>
        <position position="84"/>
    </location>
    <ligand>
        <name>Mg(2+)</name>
        <dbReference type="ChEBI" id="CHEBI:18420"/>
        <label>1</label>
        <note>catalytic</note>
    </ligand>
</feature>
<keyword evidence="3 6" id="KW-0479">Metal-binding</keyword>
<dbReference type="PANTHER" id="PTHR43200">
    <property type="entry name" value="PHOSPHATASE"/>
    <property type="match status" value="1"/>
</dbReference>
<feature type="binding site" evidence="6">
    <location>
        <position position="66"/>
    </location>
    <ligand>
        <name>Mg(2+)</name>
        <dbReference type="ChEBI" id="CHEBI:18420"/>
        <label>1</label>
        <note>catalytic</note>
    </ligand>
</feature>
<accession>A0A4Y9ELY2</accession>
<dbReference type="Gene3D" id="3.30.540.10">
    <property type="entry name" value="Fructose-1,6-Bisphosphatase, subunit A, domain 1"/>
    <property type="match status" value="1"/>
</dbReference>
<evidence type="ECO:0000256" key="2">
    <source>
        <dbReference type="ARBA" id="ARBA00009759"/>
    </source>
</evidence>
<sequence>MTPDDISLAHALADAAGAAIRPWFRRPFLVETKEDFSPVTIADREGEAAIRALLARHRPGDGVIGEEYGDDRPDNARVWVLDPIDGTRAFVAGRPIFGTLIALMEDGVPVLGIIDQCIIGDRWVGGVDHPTTLNGERAHVRACEALGAARLGTTGPFLFDAADMPRVDALRGQVADSLFGGDCHNYGLVASGHLDLVVESGLKIHDWAALVPVVTGAGGVMTDWAGLPLRQGSDGRVIAAGDARVAAATQALLG</sequence>
<feature type="binding site" evidence="6">
    <location>
        <position position="85"/>
    </location>
    <ligand>
        <name>Mg(2+)</name>
        <dbReference type="ChEBI" id="CHEBI:18420"/>
        <label>1</label>
        <note>catalytic</note>
    </ligand>
</feature>
<feature type="binding site" evidence="6">
    <location>
        <position position="82"/>
    </location>
    <ligand>
        <name>Mg(2+)</name>
        <dbReference type="ChEBI" id="CHEBI:18420"/>
        <label>1</label>
        <note>catalytic</note>
    </ligand>
</feature>
<name>A0A4Y9ELY2_9SPHN</name>
<dbReference type="InterPro" id="IPR051090">
    <property type="entry name" value="Inositol_monoP_superfamily"/>
</dbReference>
<dbReference type="EMBL" id="SIHO01000002">
    <property type="protein sequence ID" value="TFU02823.1"/>
    <property type="molecule type" value="Genomic_DNA"/>
</dbReference>
<evidence type="ECO:0000256" key="6">
    <source>
        <dbReference type="PIRSR" id="PIRSR600760-2"/>
    </source>
</evidence>
<protein>
    <submittedName>
        <fullName evidence="7">Inositol monophosphatase family protein</fullName>
    </submittedName>
</protein>
<evidence type="ECO:0000313" key="8">
    <source>
        <dbReference type="Proteomes" id="UP000297737"/>
    </source>
</evidence>
<keyword evidence="4" id="KW-0378">Hydrolase</keyword>
<dbReference type="GO" id="GO:0016791">
    <property type="term" value="F:phosphatase activity"/>
    <property type="evidence" value="ECO:0007669"/>
    <property type="project" value="UniProtKB-ARBA"/>
</dbReference>
<dbReference type="Gene3D" id="3.40.190.80">
    <property type="match status" value="1"/>
</dbReference>
<evidence type="ECO:0000256" key="1">
    <source>
        <dbReference type="ARBA" id="ARBA00001946"/>
    </source>
</evidence>
<evidence type="ECO:0000256" key="4">
    <source>
        <dbReference type="ARBA" id="ARBA00022801"/>
    </source>
</evidence>
<organism evidence="7 8">
    <name type="scientific">Glacieibacterium arshaanense</name>
    <dbReference type="NCBI Taxonomy" id="2511025"/>
    <lineage>
        <taxon>Bacteria</taxon>
        <taxon>Pseudomonadati</taxon>
        <taxon>Pseudomonadota</taxon>
        <taxon>Alphaproteobacteria</taxon>
        <taxon>Sphingomonadales</taxon>
        <taxon>Sphingosinicellaceae</taxon>
        <taxon>Glacieibacterium</taxon>
    </lineage>
</organism>
<dbReference type="Proteomes" id="UP000297737">
    <property type="component" value="Unassembled WGS sequence"/>
</dbReference>